<evidence type="ECO:0000256" key="9">
    <source>
        <dbReference type="SAM" id="Phobius"/>
    </source>
</evidence>
<dbReference type="EMBL" id="MASU01000022">
    <property type="protein sequence ID" value="PXY18234.1"/>
    <property type="molecule type" value="Genomic_DNA"/>
</dbReference>
<name>A0A318LG10_9PSEU</name>
<dbReference type="OrthoDB" id="227596at2"/>
<evidence type="ECO:0000259" key="10">
    <source>
        <dbReference type="SMART" id="SM00387"/>
    </source>
</evidence>
<evidence type="ECO:0000313" key="12">
    <source>
        <dbReference type="Proteomes" id="UP000247892"/>
    </source>
</evidence>
<dbReference type="RefSeq" id="WP_110343697.1">
    <property type="nucleotide sequence ID" value="NZ_JBHVKT010000100.1"/>
</dbReference>
<evidence type="ECO:0000256" key="5">
    <source>
        <dbReference type="ARBA" id="ARBA00022741"/>
    </source>
</evidence>
<proteinExistence type="predicted"/>
<evidence type="ECO:0000256" key="7">
    <source>
        <dbReference type="ARBA" id="ARBA00022840"/>
    </source>
</evidence>
<keyword evidence="5" id="KW-0547">Nucleotide-binding</keyword>
<keyword evidence="7" id="KW-0067">ATP-binding</keyword>
<evidence type="ECO:0000256" key="4">
    <source>
        <dbReference type="ARBA" id="ARBA00022679"/>
    </source>
</evidence>
<dbReference type="CDD" id="cd16917">
    <property type="entry name" value="HATPase_UhpB-NarQ-NarX-like"/>
    <property type="match status" value="1"/>
</dbReference>
<dbReference type="AlphaFoldDB" id="A0A318LG10"/>
<dbReference type="Gene3D" id="1.20.5.1930">
    <property type="match status" value="1"/>
</dbReference>
<dbReference type="Proteomes" id="UP000247892">
    <property type="component" value="Unassembled WGS sequence"/>
</dbReference>
<accession>A0A318LG10</accession>
<evidence type="ECO:0000256" key="6">
    <source>
        <dbReference type="ARBA" id="ARBA00022777"/>
    </source>
</evidence>
<keyword evidence="9" id="KW-0812">Transmembrane</keyword>
<keyword evidence="12" id="KW-1185">Reference proteome</keyword>
<feature type="transmembrane region" description="Helical" evidence="9">
    <location>
        <begin position="57"/>
        <end position="75"/>
    </location>
</feature>
<evidence type="ECO:0000256" key="2">
    <source>
        <dbReference type="ARBA" id="ARBA00012438"/>
    </source>
</evidence>
<feature type="domain" description="Histidine kinase/HSP90-like ATPase" evidence="10">
    <location>
        <begin position="282"/>
        <end position="374"/>
    </location>
</feature>
<dbReference type="Pfam" id="PF02518">
    <property type="entry name" value="HATPase_c"/>
    <property type="match status" value="1"/>
</dbReference>
<dbReference type="GO" id="GO:0016020">
    <property type="term" value="C:membrane"/>
    <property type="evidence" value="ECO:0007669"/>
    <property type="project" value="InterPro"/>
</dbReference>
<feature type="transmembrane region" description="Helical" evidence="9">
    <location>
        <begin position="81"/>
        <end position="98"/>
    </location>
</feature>
<evidence type="ECO:0000256" key="3">
    <source>
        <dbReference type="ARBA" id="ARBA00022553"/>
    </source>
</evidence>
<dbReference type="SUPFAM" id="SSF55874">
    <property type="entry name" value="ATPase domain of HSP90 chaperone/DNA topoisomerase II/histidine kinase"/>
    <property type="match status" value="1"/>
</dbReference>
<keyword evidence="3" id="KW-0597">Phosphoprotein</keyword>
<dbReference type="GO" id="GO:0000155">
    <property type="term" value="F:phosphorelay sensor kinase activity"/>
    <property type="evidence" value="ECO:0007669"/>
    <property type="project" value="InterPro"/>
</dbReference>
<comment type="caution">
    <text evidence="11">The sequence shown here is derived from an EMBL/GenBank/DDBJ whole genome shotgun (WGS) entry which is preliminary data.</text>
</comment>
<dbReference type="InterPro" id="IPR036890">
    <property type="entry name" value="HATPase_C_sf"/>
</dbReference>
<reference evidence="11 12" key="1">
    <citation type="submission" date="2016-07" db="EMBL/GenBank/DDBJ databases">
        <title>Draft genome sequence of Prauserella sp. YIM 121212, isolated from alkaline soil.</title>
        <authorList>
            <person name="Ruckert C."/>
            <person name="Albersmeier A."/>
            <person name="Jiang C.-L."/>
            <person name="Jiang Y."/>
            <person name="Kalinowski J."/>
            <person name="Schneider O."/>
            <person name="Winkler A."/>
            <person name="Zotchev S.B."/>
        </authorList>
    </citation>
    <scope>NUCLEOTIDE SEQUENCE [LARGE SCALE GENOMIC DNA]</scope>
    <source>
        <strain evidence="11 12">YIM 121212</strain>
    </source>
</reference>
<organism evidence="11 12">
    <name type="scientific">Prauserella flavalba</name>
    <dbReference type="NCBI Taxonomy" id="1477506"/>
    <lineage>
        <taxon>Bacteria</taxon>
        <taxon>Bacillati</taxon>
        <taxon>Actinomycetota</taxon>
        <taxon>Actinomycetes</taxon>
        <taxon>Pseudonocardiales</taxon>
        <taxon>Pseudonocardiaceae</taxon>
        <taxon>Prauserella</taxon>
    </lineage>
</organism>
<comment type="catalytic activity">
    <reaction evidence="1">
        <text>ATP + protein L-histidine = ADP + protein N-phospho-L-histidine.</text>
        <dbReference type="EC" id="2.7.13.3"/>
    </reaction>
</comment>
<keyword evidence="6" id="KW-0418">Kinase</keyword>
<protein>
    <recommendedName>
        <fullName evidence="2">histidine kinase</fullName>
        <ecNumber evidence="2">2.7.13.3</ecNumber>
    </recommendedName>
</protein>
<dbReference type="Pfam" id="PF07730">
    <property type="entry name" value="HisKA_3"/>
    <property type="match status" value="1"/>
</dbReference>
<dbReference type="EC" id="2.7.13.3" evidence="2"/>
<dbReference type="SMART" id="SM00387">
    <property type="entry name" value="HATPase_c"/>
    <property type="match status" value="1"/>
</dbReference>
<dbReference type="InterPro" id="IPR050482">
    <property type="entry name" value="Sensor_HK_TwoCompSys"/>
</dbReference>
<keyword evidence="8" id="KW-0902">Two-component regulatory system</keyword>
<feature type="transmembrane region" description="Helical" evidence="9">
    <location>
        <begin position="403"/>
        <end position="427"/>
    </location>
</feature>
<feature type="transmembrane region" description="Helical" evidence="9">
    <location>
        <begin position="127"/>
        <end position="145"/>
    </location>
</feature>
<sequence length="514" mass="55974">MNERWRRRAAVLLDIAVWAFVCVVCAYESRHNATHWELVAGLVTATAAMATARRMPLVSFTVAALSSYTVLFNYLGRFPVWPVFLMLAAGYFAGRRMVRVRPALLVLAGITLGGVPVSLLASEGIESWPTLPLTVLFAAFVPWHLGRYVRLREDLLRSGWERAEQLEAQQRSTAEQARLRERARIASDMHDSLGHELSLIALRAGALELAPELGERHRAAAGELRESAATATERLREIIGVLREDAPPVEPAGGSVTDLVQRSRASGLVVEAFVDDGAAPPMVERAVYRVVQESLTNAAKHSPGAAVTVEVRRGRTETLVTVHNGPPGSEPESGASGQYGLAGLRERVRLLGGTLRAEPDDGGFVVAARLPHHAAPAEEEPAGVGSESARQLAHARRQVRRTLLNALLIPAAVVFVLFAVSAVYYVYNVFASELDADDYERMRVGQLRADIELVLPSQERLEAPQGREPPGVVCEYYGTDAGLLGWSGDAYQLCFANARLVSKERISQVDGDDR</sequence>
<keyword evidence="9" id="KW-0472">Membrane</keyword>
<dbReference type="GO" id="GO:0005524">
    <property type="term" value="F:ATP binding"/>
    <property type="evidence" value="ECO:0007669"/>
    <property type="project" value="UniProtKB-KW"/>
</dbReference>
<keyword evidence="9" id="KW-1133">Transmembrane helix</keyword>
<dbReference type="PANTHER" id="PTHR24421:SF10">
    <property type="entry name" value="NITRATE_NITRITE SENSOR PROTEIN NARQ"/>
    <property type="match status" value="1"/>
</dbReference>
<evidence type="ECO:0000256" key="1">
    <source>
        <dbReference type="ARBA" id="ARBA00000085"/>
    </source>
</evidence>
<gene>
    <name evidence="11" type="ORF">BA062_35890</name>
</gene>
<dbReference type="InterPro" id="IPR003594">
    <property type="entry name" value="HATPase_dom"/>
</dbReference>
<evidence type="ECO:0000313" key="11">
    <source>
        <dbReference type="EMBL" id="PXY18234.1"/>
    </source>
</evidence>
<dbReference type="GO" id="GO:0046983">
    <property type="term" value="F:protein dimerization activity"/>
    <property type="evidence" value="ECO:0007669"/>
    <property type="project" value="InterPro"/>
</dbReference>
<feature type="transmembrane region" description="Helical" evidence="9">
    <location>
        <begin position="103"/>
        <end position="121"/>
    </location>
</feature>
<dbReference type="PANTHER" id="PTHR24421">
    <property type="entry name" value="NITRATE/NITRITE SENSOR PROTEIN NARX-RELATED"/>
    <property type="match status" value="1"/>
</dbReference>
<keyword evidence="4" id="KW-0808">Transferase</keyword>
<evidence type="ECO:0000256" key="8">
    <source>
        <dbReference type="ARBA" id="ARBA00023012"/>
    </source>
</evidence>
<dbReference type="Gene3D" id="3.30.565.10">
    <property type="entry name" value="Histidine kinase-like ATPase, C-terminal domain"/>
    <property type="match status" value="1"/>
</dbReference>
<dbReference type="InterPro" id="IPR011712">
    <property type="entry name" value="Sig_transdc_His_kin_sub3_dim/P"/>
</dbReference>